<dbReference type="GO" id="GO:0006281">
    <property type="term" value="P:DNA repair"/>
    <property type="evidence" value="ECO:0007669"/>
    <property type="project" value="InterPro"/>
</dbReference>
<feature type="active site" description="Proton acceptor" evidence="5">
    <location>
        <position position="269"/>
    </location>
</feature>
<dbReference type="NCBIfam" id="TIGR00633">
    <property type="entry name" value="xth"/>
    <property type="match status" value="1"/>
</dbReference>
<protein>
    <submittedName>
        <fullName evidence="9">Exodeoxyribonuclease III</fullName>
    </submittedName>
</protein>
<dbReference type="CDD" id="cd10281">
    <property type="entry name" value="Nape_like_AP-endo"/>
    <property type="match status" value="1"/>
</dbReference>
<comment type="cofactor">
    <cofactor evidence="6">
        <name>Mg(2+)</name>
        <dbReference type="ChEBI" id="CHEBI:18420"/>
    </cofactor>
    <cofactor evidence="6">
        <name>Mn(2+)</name>
        <dbReference type="ChEBI" id="CHEBI:29035"/>
    </cofactor>
    <text evidence="6">Probably binds two magnesium or manganese ions per subunit.</text>
</comment>
<evidence type="ECO:0000256" key="2">
    <source>
        <dbReference type="ARBA" id="ARBA00022723"/>
    </source>
</evidence>
<feature type="domain" description="Endonuclease/exonuclease/phosphatase" evidence="8">
    <location>
        <begin position="11"/>
        <end position="269"/>
    </location>
</feature>
<feature type="binding site" evidence="6">
    <location>
        <position position="14"/>
    </location>
    <ligand>
        <name>Mg(2+)</name>
        <dbReference type="ChEBI" id="CHEBI:18420"/>
        <label>1</label>
    </ligand>
</feature>
<keyword evidence="2 6" id="KW-0479">Metal-binding</keyword>
<dbReference type="InterPro" id="IPR004808">
    <property type="entry name" value="AP_endonuc_1"/>
</dbReference>
<feature type="active site" evidence="5">
    <location>
        <position position="126"/>
    </location>
</feature>
<name>A0A3L9L0X6_9MICC</name>
<proteinExistence type="inferred from homology"/>
<evidence type="ECO:0000256" key="1">
    <source>
        <dbReference type="ARBA" id="ARBA00007092"/>
    </source>
</evidence>
<dbReference type="InterPro" id="IPR036691">
    <property type="entry name" value="Endo/exonu/phosph_ase_sf"/>
</dbReference>
<feature type="site" description="Interaction with DNA substrate" evidence="7">
    <location>
        <position position="269"/>
    </location>
</feature>
<dbReference type="Pfam" id="PF03372">
    <property type="entry name" value="Exo_endo_phos"/>
    <property type="match status" value="1"/>
</dbReference>
<comment type="caution">
    <text evidence="9">The sequence shown here is derived from an EMBL/GenBank/DDBJ whole genome shotgun (WGS) entry which is preliminary data.</text>
</comment>
<dbReference type="InterPro" id="IPR037493">
    <property type="entry name" value="ExoIII-like"/>
</dbReference>
<dbReference type="GO" id="GO:0046872">
    <property type="term" value="F:metal ion binding"/>
    <property type="evidence" value="ECO:0007669"/>
    <property type="project" value="UniProtKB-KW"/>
</dbReference>
<dbReference type="Proteomes" id="UP000277871">
    <property type="component" value="Unassembled WGS sequence"/>
</dbReference>
<dbReference type="EMBL" id="RDEX01000002">
    <property type="protein sequence ID" value="RLY92211.1"/>
    <property type="molecule type" value="Genomic_DNA"/>
</dbReference>
<reference evidence="9 10" key="1">
    <citation type="submission" date="2018-10" db="EMBL/GenBank/DDBJ databases">
        <title>Kocuria tytonicola, new bacteria from the preen glands of American barn owls (Tyto furcata).</title>
        <authorList>
            <person name="Braun M.S."/>
            <person name="Wang E."/>
            <person name="Zimmermann S."/>
            <person name="Boutin S."/>
            <person name="Wagner H."/>
            <person name="Wink M."/>
        </authorList>
    </citation>
    <scope>NUCLEOTIDE SEQUENCE [LARGE SCALE GENOMIC DNA]</scope>
    <source>
        <strain evidence="9 10">473</strain>
    </source>
</reference>
<dbReference type="AlphaFoldDB" id="A0A3L9L0X6"/>
<dbReference type="GO" id="GO:0008311">
    <property type="term" value="F:double-stranded DNA 3'-5' DNA exonuclease activity"/>
    <property type="evidence" value="ECO:0007669"/>
    <property type="project" value="InterPro"/>
</dbReference>
<feature type="binding site" evidence="6">
    <location>
        <position position="269"/>
    </location>
    <ligand>
        <name>Mg(2+)</name>
        <dbReference type="ChEBI" id="CHEBI:18420"/>
        <label>1</label>
    </ligand>
</feature>
<keyword evidence="10" id="KW-1185">Reference proteome</keyword>
<feature type="binding site" evidence="6">
    <location>
        <position position="42"/>
    </location>
    <ligand>
        <name>Mg(2+)</name>
        <dbReference type="ChEBI" id="CHEBI:18420"/>
        <label>1</label>
    </ligand>
</feature>
<evidence type="ECO:0000256" key="5">
    <source>
        <dbReference type="PIRSR" id="PIRSR604808-1"/>
    </source>
</evidence>
<dbReference type="Gene3D" id="3.60.10.10">
    <property type="entry name" value="Endonuclease/exonuclease/phosphatase"/>
    <property type="match status" value="1"/>
</dbReference>
<keyword evidence="3" id="KW-0378">Hydrolase</keyword>
<evidence type="ECO:0000256" key="6">
    <source>
        <dbReference type="PIRSR" id="PIRSR604808-2"/>
    </source>
</evidence>
<feature type="site" description="Important for catalytic activity" evidence="7">
    <location>
        <position position="239"/>
    </location>
</feature>
<gene>
    <name evidence="9" type="ORF">EAE32_08605</name>
</gene>
<dbReference type="SUPFAM" id="SSF56219">
    <property type="entry name" value="DNase I-like"/>
    <property type="match status" value="1"/>
</dbReference>
<dbReference type="PANTHER" id="PTHR43250:SF2">
    <property type="entry name" value="EXODEOXYRIBONUCLEASE III"/>
    <property type="match status" value="1"/>
</dbReference>
<evidence type="ECO:0000256" key="7">
    <source>
        <dbReference type="PIRSR" id="PIRSR604808-3"/>
    </source>
</evidence>
<sequence length="279" mass="30857">MAQSGQSIRIATVNVNGIRAAYRRGMAEWLAPREVDLLCLQEVRAPDKITRELLDEDVWDVRHAEAAAKGRAGVAIATRRDAFDGALLPTASRVGIGEEYFDDSGRWIENDVTLPSGETLTLVSAYVHSGEVDTPKQADKYRFMDAMLTRLPEIAGGSDHALVVGDLNVGHTERDIKNWKGNVKNAGFLPEERAYFDRFFGEVGYVDVARSLAGDVPGPYTWWSYRGKAFDTDAGWRIDYHMATPGLAARAQSATVDRAASYDTRFSDHAPLVVDYRLS</sequence>
<keyword evidence="4 6" id="KW-0460">Magnesium</keyword>
<evidence type="ECO:0000256" key="4">
    <source>
        <dbReference type="ARBA" id="ARBA00022842"/>
    </source>
</evidence>
<feature type="binding site" evidence="6">
    <location>
        <position position="168"/>
    </location>
    <ligand>
        <name>Mg(2+)</name>
        <dbReference type="ChEBI" id="CHEBI:18420"/>
        <label>1</label>
    </ligand>
</feature>
<evidence type="ECO:0000256" key="3">
    <source>
        <dbReference type="ARBA" id="ARBA00022801"/>
    </source>
</evidence>
<feature type="binding site" evidence="6">
    <location>
        <position position="166"/>
    </location>
    <ligand>
        <name>Mg(2+)</name>
        <dbReference type="ChEBI" id="CHEBI:18420"/>
        <label>1</label>
    </ligand>
</feature>
<feature type="site" description="Transition state stabilizer" evidence="7">
    <location>
        <position position="168"/>
    </location>
</feature>
<evidence type="ECO:0000313" key="9">
    <source>
        <dbReference type="EMBL" id="RLY92211.1"/>
    </source>
</evidence>
<evidence type="ECO:0000313" key="10">
    <source>
        <dbReference type="Proteomes" id="UP000277871"/>
    </source>
</evidence>
<dbReference type="RefSeq" id="WP_121864884.1">
    <property type="nucleotide sequence ID" value="NZ_RDEX01000002.1"/>
</dbReference>
<dbReference type="PANTHER" id="PTHR43250">
    <property type="entry name" value="EXODEOXYRIBONUCLEASE III"/>
    <property type="match status" value="1"/>
</dbReference>
<accession>A0A3L9L0X6</accession>
<feature type="active site" description="Proton donor/acceptor" evidence="5">
    <location>
        <position position="166"/>
    </location>
</feature>
<dbReference type="PROSITE" id="PS51435">
    <property type="entry name" value="AP_NUCLEASE_F1_4"/>
    <property type="match status" value="1"/>
</dbReference>
<keyword evidence="6" id="KW-0464">Manganese</keyword>
<evidence type="ECO:0000259" key="8">
    <source>
        <dbReference type="Pfam" id="PF03372"/>
    </source>
</evidence>
<comment type="similarity">
    <text evidence="1">Belongs to the DNA repair enzymes AP/ExoA family.</text>
</comment>
<dbReference type="InterPro" id="IPR005135">
    <property type="entry name" value="Endo/exonuclease/phosphatase"/>
</dbReference>
<feature type="binding site" evidence="6">
    <location>
        <position position="268"/>
    </location>
    <ligand>
        <name>Mg(2+)</name>
        <dbReference type="ChEBI" id="CHEBI:18420"/>
        <label>1</label>
    </ligand>
</feature>
<organism evidence="9 10">
    <name type="scientific">Kocuria tytonicola</name>
    <dbReference type="NCBI Taxonomy" id="2055946"/>
    <lineage>
        <taxon>Bacteria</taxon>
        <taxon>Bacillati</taxon>
        <taxon>Actinomycetota</taxon>
        <taxon>Actinomycetes</taxon>
        <taxon>Micrococcales</taxon>
        <taxon>Micrococcaceae</taxon>
        <taxon>Kocuria</taxon>
    </lineage>
</organism>